<dbReference type="EMBL" id="JASBRG010000007">
    <property type="protein sequence ID" value="MDI3321391.1"/>
    <property type="molecule type" value="Genomic_DNA"/>
</dbReference>
<accession>A0ABT6RG05</accession>
<gene>
    <name evidence="1" type="ORF">QJ048_16470</name>
</gene>
<organism evidence="1 2">
    <name type="scientific">Pinibacter soli</name>
    <dbReference type="NCBI Taxonomy" id="3044211"/>
    <lineage>
        <taxon>Bacteria</taxon>
        <taxon>Pseudomonadati</taxon>
        <taxon>Bacteroidota</taxon>
        <taxon>Chitinophagia</taxon>
        <taxon>Chitinophagales</taxon>
        <taxon>Chitinophagaceae</taxon>
        <taxon>Pinibacter</taxon>
    </lineage>
</organism>
<evidence type="ECO:0000313" key="2">
    <source>
        <dbReference type="Proteomes" id="UP001226434"/>
    </source>
</evidence>
<keyword evidence="2" id="KW-1185">Reference proteome</keyword>
<reference evidence="1 2" key="1">
    <citation type="submission" date="2023-05" db="EMBL/GenBank/DDBJ databases">
        <title>Genome sequence of Pinibacter sp. MAH-24.</title>
        <authorList>
            <person name="Huq M.A."/>
        </authorList>
    </citation>
    <scope>NUCLEOTIDE SEQUENCE [LARGE SCALE GENOMIC DNA]</scope>
    <source>
        <strain evidence="1 2">MAH-24</strain>
    </source>
</reference>
<sequence>MLLVTGNEFVQGQDLVVSAFLPPGALIEKEQLWNVIIANPLSTPRHCQLSVTILNKSNGQKMMTALSGSIVVPTGARQMQIADVMPVVYNSLSNDIDLSSPGFLPVGLYQICYEVLEGKEMASGGNTCVDVQVDVLAPPQLIFPENKSAVKETQPLFSWVPPVPLSLVRNCTYEYKIVKVGGNQVPADAIRDNVPVYASSRLANTTLPYPAFATALEKQQLYAWQITAQSSTSNLKSDIWTFTIEDENDPTVLPDEGNTYTKLAKGYDKAGYSIVQQMLKFSFFNESADSVFQITIADVTSSAGIRQVKLNKDKQPQFLRGLNLVDMGLEEQGKFIKNHMYEFTLIDKIGQEWKMLFEYKGKNRKG</sequence>
<dbReference type="RefSeq" id="WP_282335499.1">
    <property type="nucleotide sequence ID" value="NZ_JASBRG010000007.1"/>
</dbReference>
<comment type="caution">
    <text evidence="1">The sequence shown here is derived from an EMBL/GenBank/DDBJ whole genome shotgun (WGS) entry which is preliminary data.</text>
</comment>
<dbReference type="Proteomes" id="UP001226434">
    <property type="component" value="Unassembled WGS sequence"/>
</dbReference>
<evidence type="ECO:0000313" key="1">
    <source>
        <dbReference type="EMBL" id="MDI3321391.1"/>
    </source>
</evidence>
<proteinExistence type="predicted"/>
<protein>
    <submittedName>
        <fullName evidence="1">Uncharacterized protein</fullName>
    </submittedName>
</protein>
<name>A0ABT6RG05_9BACT</name>